<sequence length="149" mass="16105">MRLLTPVLSLLALTACAPAPALTSREAQAADAALLQAYWGRQQVGAMCSHRVLGRAGDTLYAWAVCENYQRVGAAWQAVAGMSSPVVIRLEPQPSVTFPGDGSRHESDIRRLFPERLHARALRHDAATVRQLQAQNQAKLGITAEPAPK</sequence>
<proteinExistence type="predicted"/>
<dbReference type="PROSITE" id="PS51257">
    <property type="entry name" value="PROKAR_LIPOPROTEIN"/>
    <property type="match status" value="1"/>
</dbReference>
<comment type="caution">
    <text evidence="2">The sequence shown here is derived from an EMBL/GenBank/DDBJ whole genome shotgun (WGS) entry which is preliminary data.</text>
</comment>
<dbReference type="Proteomes" id="UP001596297">
    <property type="component" value="Unassembled WGS sequence"/>
</dbReference>
<gene>
    <name evidence="2" type="ORF">ACFP81_04340</name>
</gene>
<dbReference type="EMBL" id="JBHSWD010000001">
    <property type="protein sequence ID" value="MFC6591319.1"/>
    <property type="molecule type" value="Genomic_DNA"/>
</dbReference>
<evidence type="ECO:0000313" key="2">
    <source>
        <dbReference type="EMBL" id="MFC6591319.1"/>
    </source>
</evidence>
<organism evidence="2 3">
    <name type="scientific">Deinococcus lacus</name>
    <dbReference type="NCBI Taxonomy" id="392561"/>
    <lineage>
        <taxon>Bacteria</taxon>
        <taxon>Thermotogati</taxon>
        <taxon>Deinococcota</taxon>
        <taxon>Deinococci</taxon>
        <taxon>Deinococcales</taxon>
        <taxon>Deinococcaceae</taxon>
        <taxon>Deinococcus</taxon>
    </lineage>
</organism>
<reference evidence="3" key="1">
    <citation type="journal article" date="2019" name="Int. J. Syst. Evol. Microbiol.">
        <title>The Global Catalogue of Microorganisms (GCM) 10K type strain sequencing project: providing services to taxonomists for standard genome sequencing and annotation.</title>
        <authorList>
            <consortium name="The Broad Institute Genomics Platform"/>
            <consortium name="The Broad Institute Genome Sequencing Center for Infectious Disease"/>
            <person name="Wu L."/>
            <person name="Ma J."/>
        </authorList>
    </citation>
    <scope>NUCLEOTIDE SEQUENCE [LARGE SCALE GENOMIC DNA]</scope>
    <source>
        <strain evidence="3">CGMCC 1.15772</strain>
    </source>
</reference>
<keyword evidence="1" id="KW-0732">Signal</keyword>
<evidence type="ECO:0008006" key="4">
    <source>
        <dbReference type="Google" id="ProtNLM"/>
    </source>
</evidence>
<name>A0ABW1YEK2_9DEIO</name>
<evidence type="ECO:0000256" key="1">
    <source>
        <dbReference type="SAM" id="SignalP"/>
    </source>
</evidence>
<evidence type="ECO:0000313" key="3">
    <source>
        <dbReference type="Proteomes" id="UP001596297"/>
    </source>
</evidence>
<protein>
    <recommendedName>
        <fullName evidence="4">Lipoprotein</fullName>
    </recommendedName>
</protein>
<dbReference type="RefSeq" id="WP_380082320.1">
    <property type="nucleotide sequence ID" value="NZ_JBHSWD010000001.1"/>
</dbReference>
<feature type="signal peptide" evidence="1">
    <location>
        <begin position="1"/>
        <end position="21"/>
    </location>
</feature>
<keyword evidence="3" id="KW-1185">Reference proteome</keyword>
<accession>A0ABW1YEK2</accession>
<feature type="chain" id="PRO_5046203594" description="Lipoprotein" evidence="1">
    <location>
        <begin position="22"/>
        <end position="149"/>
    </location>
</feature>